<sequence>MAIYARISQDRGGEAMGVERQLQDCRRVAKQRGWIVAEEYIDNDQSAYNPRKKRPAYERMLADLRDGLRDGVVVYHLDRLHRRPIELERFVEVCERAGMRSLATAHGDVDLGTGDGLLLARLLGIVAANESDAKSRRGKRKMQEIAEAGKPHMGGPRPFGFKSDKVTHEPAEAEVIRTAAERLLAGDTLTSLVRSLEADGVQTVTGKPWSTTALRQMLLSPRNWGMRTRQDGDPVKAVWDPIISARDGERLTQKLTDPARRTNRSARRYLLSGMCRCGRCGAVLVSHPKQGVRKYECRPIANRKGCGRLSITAAPLEEWVTEAVLELLDDPKLTATLTTGGETGDEEAAQLRADLVGLKERRADAAQMFALGDIDRAEWSVIRKTIEPQLRTKEARLATLTNRTAADAYIGHGDRLRSQWQSLNLTRQRAIIQAVINHVTIQPAAVPGRHGLDPERVQPDWAF</sequence>
<dbReference type="Pfam" id="PF00239">
    <property type="entry name" value="Resolvase"/>
    <property type="match status" value="1"/>
</dbReference>
<dbReference type="Proteomes" id="UP000222106">
    <property type="component" value="Unassembled WGS sequence"/>
</dbReference>
<evidence type="ECO:0000259" key="2">
    <source>
        <dbReference type="PROSITE" id="PS51737"/>
    </source>
</evidence>
<dbReference type="GO" id="GO:0000150">
    <property type="term" value="F:DNA strand exchange activity"/>
    <property type="evidence" value="ECO:0007669"/>
    <property type="project" value="InterPro"/>
</dbReference>
<dbReference type="InterPro" id="IPR025827">
    <property type="entry name" value="Zn_ribbon_recom_dom"/>
</dbReference>
<feature type="domain" description="Recombinase" evidence="2">
    <location>
        <begin position="158"/>
        <end position="261"/>
    </location>
</feature>
<dbReference type="EMBL" id="PDJI01000004">
    <property type="protein sequence ID" value="PFG38218.1"/>
    <property type="molecule type" value="Genomic_DNA"/>
</dbReference>
<dbReference type="PANTHER" id="PTHR30461">
    <property type="entry name" value="DNA-INVERTASE FROM LAMBDOID PROPHAGE"/>
    <property type="match status" value="1"/>
</dbReference>
<dbReference type="PANTHER" id="PTHR30461:SF23">
    <property type="entry name" value="DNA RECOMBINASE-RELATED"/>
    <property type="match status" value="1"/>
</dbReference>
<evidence type="ECO:0000313" key="4">
    <source>
        <dbReference type="Proteomes" id="UP000222106"/>
    </source>
</evidence>
<evidence type="ECO:0000259" key="1">
    <source>
        <dbReference type="PROSITE" id="PS51736"/>
    </source>
</evidence>
<dbReference type="GO" id="GO:0003677">
    <property type="term" value="F:DNA binding"/>
    <property type="evidence" value="ECO:0007669"/>
    <property type="project" value="InterPro"/>
</dbReference>
<feature type="domain" description="Resolvase/invertase-type recombinase catalytic" evidence="1">
    <location>
        <begin position="1"/>
        <end position="149"/>
    </location>
</feature>
<dbReference type="Pfam" id="PF13408">
    <property type="entry name" value="Zn_ribbon_recom"/>
    <property type="match status" value="1"/>
</dbReference>
<dbReference type="CDD" id="cd00338">
    <property type="entry name" value="Ser_Recombinase"/>
    <property type="match status" value="1"/>
</dbReference>
<dbReference type="Pfam" id="PF07508">
    <property type="entry name" value="Recombinase"/>
    <property type="match status" value="1"/>
</dbReference>
<dbReference type="Gene3D" id="3.40.50.1390">
    <property type="entry name" value="Resolvase, N-terminal catalytic domain"/>
    <property type="match status" value="1"/>
</dbReference>
<comment type="caution">
    <text evidence="3">The sequence shown here is derived from an EMBL/GenBank/DDBJ whole genome shotgun (WGS) entry which is preliminary data.</text>
</comment>
<dbReference type="RefSeq" id="WP_245862070.1">
    <property type="nucleotide sequence ID" value="NZ_PDJI01000004.1"/>
</dbReference>
<name>A0A2A9EH41_9MICO</name>
<dbReference type="SUPFAM" id="SSF53041">
    <property type="entry name" value="Resolvase-like"/>
    <property type="match status" value="1"/>
</dbReference>
<dbReference type="InterPro" id="IPR006119">
    <property type="entry name" value="Resolv_N"/>
</dbReference>
<reference evidence="3 4" key="1">
    <citation type="submission" date="2017-10" db="EMBL/GenBank/DDBJ databases">
        <title>Sequencing the genomes of 1000 actinobacteria strains.</title>
        <authorList>
            <person name="Klenk H.-P."/>
        </authorList>
    </citation>
    <scope>NUCLEOTIDE SEQUENCE [LARGE SCALE GENOMIC DNA]</scope>
    <source>
        <strain evidence="3 4">DSM 21838</strain>
    </source>
</reference>
<accession>A0A2A9EH41</accession>
<dbReference type="InterPro" id="IPR036162">
    <property type="entry name" value="Resolvase-like_N_sf"/>
</dbReference>
<dbReference type="PROSITE" id="PS51737">
    <property type="entry name" value="RECOMBINASE_DNA_BIND"/>
    <property type="match status" value="1"/>
</dbReference>
<keyword evidence="4" id="KW-1185">Reference proteome</keyword>
<dbReference type="InterPro" id="IPR038109">
    <property type="entry name" value="DNA_bind_recomb_sf"/>
</dbReference>
<dbReference type="SMART" id="SM00857">
    <property type="entry name" value="Resolvase"/>
    <property type="match status" value="1"/>
</dbReference>
<dbReference type="InterPro" id="IPR011109">
    <property type="entry name" value="DNA_bind_recombinase_dom"/>
</dbReference>
<dbReference type="Gene3D" id="3.90.1750.20">
    <property type="entry name" value="Putative Large Serine Recombinase, Chain B, Domain 2"/>
    <property type="match status" value="1"/>
</dbReference>
<dbReference type="InterPro" id="IPR050639">
    <property type="entry name" value="SSR_resolvase"/>
</dbReference>
<dbReference type="AlphaFoldDB" id="A0A2A9EH41"/>
<gene>
    <name evidence="3" type="ORF">ATJ97_0690</name>
</gene>
<protein>
    <submittedName>
        <fullName evidence="3">DNA invertase Pin-like site-specific DNA recombinase</fullName>
    </submittedName>
</protein>
<evidence type="ECO:0000313" key="3">
    <source>
        <dbReference type="EMBL" id="PFG38218.1"/>
    </source>
</evidence>
<dbReference type="PROSITE" id="PS51736">
    <property type="entry name" value="RECOMBINASES_3"/>
    <property type="match status" value="1"/>
</dbReference>
<proteinExistence type="predicted"/>
<organism evidence="3 4">
    <name type="scientific">Georgenia soli</name>
    <dbReference type="NCBI Taxonomy" id="638953"/>
    <lineage>
        <taxon>Bacteria</taxon>
        <taxon>Bacillati</taxon>
        <taxon>Actinomycetota</taxon>
        <taxon>Actinomycetes</taxon>
        <taxon>Micrococcales</taxon>
        <taxon>Bogoriellaceae</taxon>
        <taxon>Georgenia</taxon>
    </lineage>
</organism>